<dbReference type="OrthoDB" id="549708at2759"/>
<dbReference type="AlphaFoldDB" id="A0A150GSB0"/>
<dbReference type="EMBL" id="LSYV01000010">
    <property type="protein sequence ID" value="KXZ52578.1"/>
    <property type="molecule type" value="Genomic_DNA"/>
</dbReference>
<feature type="compositionally biased region" description="Low complexity" evidence="1">
    <location>
        <begin position="156"/>
        <end position="186"/>
    </location>
</feature>
<feature type="compositionally biased region" description="Pro residues" evidence="1">
    <location>
        <begin position="194"/>
        <end position="209"/>
    </location>
</feature>
<reference evidence="3" key="1">
    <citation type="journal article" date="2016" name="Nat. Commun.">
        <title>The Gonium pectorale genome demonstrates co-option of cell cycle regulation during the evolution of multicellularity.</title>
        <authorList>
            <person name="Hanschen E.R."/>
            <person name="Marriage T.N."/>
            <person name="Ferris P.J."/>
            <person name="Hamaji T."/>
            <person name="Toyoda A."/>
            <person name="Fujiyama A."/>
            <person name="Neme R."/>
            <person name="Noguchi H."/>
            <person name="Minakuchi Y."/>
            <person name="Suzuki M."/>
            <person name="Kawai-Toyooka H."/>
            <person name="Smith D.R."/>
            <person name="Sparks H."/>
            <person name="Anderson J."/>
            <person name="Bakaric R."/>
            <person name="Luria V."/>
            <person name="Karger A."/>
            <person name="Kirschner M.W."/>
            <person name="Durand P.M."/>
            <person name="Michod R.E."/>
            <person name="Nozaki H."/>
            <person name="Olson B.J."/>
        </authorList>
    </citation>
    <scope>NUCLEOTIDE SEQUENCE [LARGE SCALE GENOMIC DNA]</scope>
    <source>
        <strain evidence="3">NIES-2863</strain>
    </source>
</reference>
<dbReference type="STRING" id="33097.A0A150GSB0"/>
<feature type="compositionally biased region" description="Pro residues" evidence="1">
    <location>
        <begin position="258"/>
        <end position="270"/>
    </location>
</feature>
<comment type="caution">
    <text evidence="2">The sequence shown here is derived from an EMBL/GenBank/DDBJ whole genome shotgun (WGS) entry which is preliminary data.</text>
</comment>
<feature type="compositionally biased region" description="Pro residues" evidence="1">
    <location>
        <begin position="315"/>
        <end position="324"/>
    </location>
</feature>
<feature type="compositionally biased region" description="Low complexity" evidence="1">
    <location>
        <begin position="300"/>
        <end position="314"/>
    </location>
</feature>
<evidence type="ECO:0000313" key="3">
    <source>
        <dbReference type="Proteomes" id="UP000075714"/>
    </source>
</evidence>
<accession>A0A150GSB0</accession>
<evidence type="ECO:0000313" key="2">
    <source>
        <dbReference type="EMBL" id="KXZ52578.1"/>
    </source>
</evidence>
<protein>
    <submittedName>
        <fullName evidence="2">Uncharacterized protein</fullName>
    </submittedName>
</protein>
<dbReference type="Proteomes" id="UP000075714">
    <property type="component" value="Unassembled WGS sequence"/>
</dbReference>
<feature type="region of interest" description="Disordered" evidence="1">
    <location>
        <begin position="84"/>
        <end position="140"/>
    </location>
</feature>
<feature type="region of interest" description="Disordered" evidence="1">
    <location>
        <begin position="156"/>
        <end position="339"/>
    </location>
</feature>
<organism evidence="2 3">
    <name type="scientific">Gonium pectorale</name>
    <name type="common">Green alga</name>
    <dbReference type="NCBI Taxonomy" id="33097"/>
    <lineage>
        <taxon>Eukaryota</taxon>
        <taxon>Viridiplantae</taxon>
        <taxon>Chlorophyta</taxon>
        <taxon>core chlorophytes</taxon>
        <taxon>Chlorophyceae</taxon>
        <taxon>CS clade</taxon>
        <taxon>Chlamydomonadales</taxon>
        <taxon>Volvocaceae</taxon>
        <taxon>Gonium</taxon>
    </lineage>
</organism>
<name>A0A150GSB0_GONPE</name>
<proteinExistence type="predicted"/>
<gene>
    <name evidence="2" type="ORF">GPECTOR_9g622</name>
</gene>
<feature type="compositionally biased region" description="Pro residues" evidence="1">
    <location>
        <begin position="232"/>
        <end position="243"/>
    </location>
</feature>
<sequence>MQQVEVPNPLHTRNAQQWFVNLPDDTARAVMNTRRSMVREQKIMDAVLTMSPRPPAREPRPTTEQVMMQREAMRRYREMLAARGRGRPMGPGQRPGTAPPGGGGTQAMQRLGVKLGLSQPPTPRVGDPGLQPGPNGLPPPVMQIIAAQQLQQLTPAQQQQMQMQQMQMQMQQQPGQQQPDQAAPPQGKVAARGFPPPQVAAPPLGPPPAMDLSDGGDYGLAADVAEADTGLAPPPAQLPPPLQPVGARALPSLRGQQPLPPPPPPPPAPAPWGAGGDPFDVPEQPLAPTTGMGFPPPAQRSPLLLPLRAPAGAGPLPPAPPAPGVPRKLQRRPSEDDGE</sequence>
<evidence type="ECO:0000256" key="1">
    <source>
        <dbReference type="SAM" id="MobiDB-lite"/>
    </source>
</evidence>
<keyword evidence="3" id="KW-1185">Reference proteome</keyword>